<dbReference type="GO" id="GO:0004521">
    <property type="term" value="F:RNA endonuclease activity"/>
    <property type="evidence" value="ECO:0007669"/>
    <property type="project" value="UniProtKB-UniRule"/>
</dbReference>
<protein>
    <recommendedName>
        <fullName evidence="7">Endoribonuclease YbeY</fullName>
        <ecNumber evidence="7">3.1.-.-</ecNumber>
    </recommendedName>
</protein>
<name>A0A1G7SNU8_9HYPH</name>
<evidence type="ECO:0000256" key="6">
    <source>
        <dbReference type="ARBA" id="ARBA00022833"/>
    </source>
</evidence>
<dbReference type="EC" id="3.1.-.-" evidence="7"/>
<organism evidence="8 9">
    <name type="scientific">Pelagibacterium luteolum</name>
    <dbReference type="NCBI Taxonomy" id="440168"/>
    <lineage>
        <taxon>Bacteria</taxon>
        <taxon>Pseudomonadati</taxon>
        <taxon>Pseudomonadota</taxon>
        <taxon>Alphaproteobacteria</taxon>
        <taxon>Hyphomicrobiales</taxon>
        <taxon>Devosiaceae</taxon>
        <taxon>Pelagibacterium</taxon>
    </lineage>
</organism>
<evidence type="ECO:0000256" key="1">
    <source>
        <dbReference type="ARBA" id="ARBA00010875"/>
    </source>
</evidence>
<evidence type="ECO:0000313" key="8">
    <source>
        <dbReference type="EMBL" id="SDG23930.1"/>
    </source>
</evidence>
<sequence length="163" mass="18006">MSEILSVEINREAGEWPDGLDAIAERALLVALQNSGFAIDGPCEISVLLTDDAGQQRLNSQWRGKDKATNVLSFPALGEDDPIEGMLGDISLAHETLSREAVELEKPFEHHFAHLLVHGMLHVLGYDHETEDEALAMEARETDIMGLLGYPDPYDGQELIDRD</sequence>
<keyword evidence="7" id="KW-0690">Ribosome biogenesis</keyword>
<keyword evidence="6 7" id="KW-0862">Zinc</keyword>
<dbReference type="GO" id="GO:0008270">
    <property type="term" value="F:zinc ion binding"/>
    <property type="evidence" value="ECO:0007669"/>
    <property type="project" value="UniProtKB-UniRule"/>
</dbReference>
<evidence type="ECO:0000256" key="7">
    <source>
        <dbReference type="HAMAP-Rule" id="MF_00009"/>
    </source>
</evidence>
<dbReference type="OrthoDB" id="9807740at2"/>
<reference evidence="8 9" key="1">
    <citation type="submission" date="2016-10" db="EMBL/GenBank/DDBJ databases">
        <authorList>
            <person name="de Groot N.N."/>
        </authorList>
    </citation>
    <scope>NUCLEOTIDE SEQUENCE [LARGE SCALE GENOMIC DNA]</scope>
    <source>
        <strain evidence="8 9">CGMCC 1.10267</strain>
    </source>
</reference>
<comment type="similarity">
    <text evidence="1 7">Belongs to the endoribonuclease YbeY family.</text>
</comment>
<keyword evidence="7" id="KW-0963">Cytoplasm</keyword>
<evidence type="ECO:0000313" key="9">
    <source>
        <dbReference type="Proteomes" id="UP000199495"/>
    </source>
</evidence>
<dbReference type="PANTHER" id="PTHR46986">
    <property type="entry name" value="ENDORIBONUCLEASE YBEY, CHLOROPLASTIC"/>
    <property type="match status" value="1"/>
</dbReference>
<evidence type="ECO:0000256" key="3">
    <source>
        <dbReference type="ARBA" id="ARBA00022723"/>
    </source>
</evidence>
<feature type="binding site" evidence="7">
    <location>
        <position position="118"/>
    </location>
    <ligand>
        <name>Zn(2+)</name>
        <dbReference type="ChEBI" id="CHEBI:29105"/>
        <note>catalytic</note>
    </ligand>
</feature>
<keyword evidence="4 7" id="KW-0255">Endonuclease</keyword>
<dbReference type="InterPro" id="IPR002036">
    <property type="entry name" value="YbeY"/>
</dbReference>
<keyword evidence="2 7" id="KW-0540">Nuclease</keyword>
<evidence type="ECO:0000256" key="5">
    <source>
        <dbReference type="ARBA" id="ARBA00022801"/>
    </source>
</evidence>
<evidence type="ECO:0000256" key="2">
    <source>
        <dbReference type="ARBA" id="ARBA00022722"/>
    </source>
</evidence>
<dbReference type="EMBL" id="FNCS01000001">
    <property type="protein sequence ID" value="SDG23930.1"/>
    <property type="molecule type" value="Genomic_DNA"/>
</dbReference>
<keyword evidence="3 7" id="KW-0479">Metal-binding</keyword>
<comment type="subcellular location">
    <subcellularLocation>
        <location evidence="7">Cytoplasm</location>
    </subcellularLocation>
</comment>
<dbReference type="Proteomes" id="UP000199495">
    <property type="component" value="Unassembled WGS sequence"/>
</dbReference>
<proteinExistence type="inferred from homology"/>
<dbReference type="SUPFAM" id="SSF55486">
    <property type="entry name" value="Metalloproteases ('zincins'), catalytic domain"/>
    <property type="match status" value="1"/>
</dbReference>
<gene>
    <name evidence="7" type="primary">ybeY</name>
    <name evidence="8" type="ORF">SAMN04487974_101588</name>
</gene>
<dbReference type="Gene3D" id="3.40.390.30">
    <property type="entry name" value="Metalloproteases ('zincins'), catalytic domain"/>
    <property type="match status" value="1"/>
</dbReference>
<evidence type="ECO:0000256" key="4">
    <source>
        <dbReference type="ARBA" id="ARBA00022759"/>
    </source>
</evidence>
<dbReference type="InterPro" id="IPR023091">
    <property type="entry name" value="MetalPrtase_cat_dom_sf_prd"/>
</dbReference>
<feature type="binding site" evidence="7">
    <location>
        <position position="122"/>
    </location>
    <ligand>
        <name>Zn(2+)</name>
        <dbReference type="ChEBI" id="CHEBI:29105"/>
        <note>catalytic</note>
    </ligand>
</feature>
<dbReference type="GO" id="GO:0006364">
    <property type="term" value="P:rRNA processing"/>
    <property type="evidence" value="ECO:0007669"/>
    <property type="project" value="UniProtKB-UniRule"/>
</dbReference>
<dbReference type="Pfam" id="PF02130">
    <property type="entry name" value="YbeY"/>
    <property type="match status" value="1"/>
</dbReference>
<dbReference type="NCBIfam" id="TIGR00043">
    <property type="entry name" value="rRNA maturation RNase YbeY"/>
    <property type="match status" value="1"/>
</dbReference>
<dbReference type="RefSeq" id="WP_090591167.1">
    <property type="nucleotide sequence ID" value="NZ_FNCS01000001.1"/>
</dbReference>
<comment type="function">
    <text evidence="7">Single strand-specific metallo-endoribonuclease involved in late-stage 70S ribosome quality control and in maturation of the 3' terminus of the 16S rRNA.</text>
</comment>
<dbReference type="GO" id="GO:0004222">
    <property type="term" value="F:metalloendopeptidase activity"/>
    <property type="evidence" value="ECO:0007669"/>
    <property type="project" value="InterPro"/>
</dbReference>
<feature type="binding site" evidence="7">
    <location>
        <position position="128"/>
    </location>
    <ligand>
        <name>Zn(2+)</name>
        <dbReference type="ChEBI" id="CHEBI:29105"/>
        <note>catalytic</note>
    </ligand>
</feature>
<dbReference type="STRING" id="440168.SAMN04487974_101588"/>
<comment type="cofactor">
    <cofactor evidence="7">
        <name>Zn(2+)</name>
        <dbReference type="ChEBI" id="CHEBI:29105"/>
    </cofactor>
    <text evidence="7">Binds 1 zinc ion.</text>
</comment>
<dbReference type="HAMAP" id="MF_00009">
    <property type="entry name" value="Endoribonucl_YbeY"/>
    <property type="match status" value="1"/>
</dbReference>
<accession>A0A1G7SNU8</accession>
<dbReference type="PANTHER" id="PTHR46986:SF1">
    <property type="entry name" value="ENDORIBONUCLEASE YBEY, CHLOROPLASTIC"/>
    <property type="match status" value="1"/>
</dbReference>
<keyword evidence="9" id="KW-1185">Reference proteome</keyword>
<keyword evidence="7" id="KW-0698">rRNA processing</keyword>
<dbReference type="AlphaFoldDB" id="A0A1G7SNU8"/>
<keyword evidence="5 7" id="KW-0378">Hydrolase</keyword>
<dbReference type="GO" id="GO:0005737">
    <property type="term" value="C:cytoplasm"/>
    <property type="evidence" value="ECO:0007669"/>
    <property type="project" value="UniProtKB-SubCell"/>
</dbReference>